<dbReference type="Gene3D" id="3.90.180.10">
    <property type="entry name" value="Medium-chain alcohol dehydrogenases, catalytic domain"/>
    <property type="match status" value="1"/>
</dbReference>
<organism evidence="1 2">
    <name type="scientific">Mycobacterium ulcerans str. Harvey</name>
    <dbReference type="NCBI Taxonomy" id="1299332"/>
    <lineage>
        <taxon>Bacteria</taxon>
        <taxon>Bacillati</taxon>
        <taxon>Actinomycetota</taxon>
        <taxon>Actinomycetes</taxon>
        <taxon>Mycobacteriales</taxon>
        <taxon>Mycobacteriaceae</taxon>
        <taxon>Mycobacterium</taxon>
        <taxon>Mycobacterium ulcerans group</taxon>
    </lineage>
</organism>
<dbReference type="Proteomes" id="UP000020681">
    <property type="component" value="Unassembled WGS sequence"/>
</dbReference>
<keyword evidence="2" id="KW-1185">Reference proteome</keyword>
<dbReference type="EMBL" id="JAOL01000188">
    <property type="protein sequence ID" value="EUA85825.1"/>
    <property type="molecule type" value="Genomic_DNA"/>
</dbReference>
<accession>A0ABP3A6C9</accession>
<name>A0ABP3A6C9_MYCUL</name>
<sequence>MLCGVISSYLTGEHPGPANYVNLLSKTALMQRFNALDQWGRFDEAFANLRKWEAEGRLKHRQTVYEGIDSCVDALNGLFTGQISARRWSSSANPQVARALRVGGLRAVPRCVVLICFSRIDRGTEPSRRDRHPLAGRGIVPRLAL</sequence>
<proteinExistence type="predicted"/>
<dbReference type="Gene3D" id="3.40.50.720">
    <property type="entry name" value="NAD(P)-binding Rossmann-like Domain"/>
    <property type="match status" value="1"/>
</dbReference>
<evidence type="ECO:0000313" key="1">
    <source>
        <dbReference type="EMBL" id="EUA85825.1"/>
    </source>
</evidence>
<protein>
    <submittedName>
        <fullName evidence="1">Oxidoreductase zinc-binding protein</fullName>
    </submittedName>
</protein>
<evidence type="ECO:0000313" key="2">
    <source>
        <dbReference type="Proteomes" id="UP000020681"/>
    </source>
</evidence>
<comment type="caution">
    <text evidence="1">The sequence shown here is derived from an EMBL/GenBank/DDBJ whole genome shotgun (WGS) entry which is preliminary data.</text>
</comment>
<reference evidence="1 2" key="1">
    <citation type="submission" date="2014-01" db="EMBL/GenBank/DDBJ databases">
        <authorList>
            <person name="Dobos K."/>
            <person name="Lenaerts A."/>
            <person name="Ordway D."/>
            <person name="DeGroote M.A."/>
            <person name="Parker T."/>
            <person name="Sizemore C."/>
            <person name="Tallon L.J."/>
            <person name="Sadzewicz L.K."/>
            <person name="Sengamalay N."/>
            <person name="Fraser C.M."/>
            <person name="Hine E."/>
            <person name="Shefchek K.A."/>
            <person name="Das S.P."/>
            <person name="Tettelin H."/>
        </authorList>
    </citation>
    <scope>NUCLEOTIDE SEQUENCE [LARGE SCALE GENOMIC DNA]</scope>
    <source>
        <strain evidence="1 2">Harvey</strain>
    </source>
</reference>
<gene>
    <name evidence="1" type="ORF">I551_7733</name>
</gene>